<dbReference type="RefSeq" id="XP_026598914.1">
    <property type="nucleotide sequence ID" value="XM_026752471.1"/>
</dbReference>
<feature type="signal peptide" evidence="2">
    <location>
        <begin position="1"/>
        <end position="20"/>
    </location>
</feature>
<evidence type="ECO:0008006" key="5">
    <source>
        <dbReference type="Google" id="ProtNLM"/>
    </source>
</evidence>
<dbReference type="GeneID" id="38120825"/>
<sequence length="252" mass="25430">MHAFLTLLALTGLTLDLTSASADPAKARVTTPPSTPPLFRRQDGSSDVCPEGDYTMCPDGFGCCERGAPCTTIRGEPACDTECSGLPCGDSGLCCDGTCTRSLGSAICLVGGLDFPTLTATVDEDGSSTSGSVTSTGSSFDGDEEDETTTTMDSETESETETETETETSTSTRSTTSTVTENDVIPGETGSADDEDDTSSAAPTQTLFNGGDDGSVDTGSNPDEPGAATGLSVSYALTAMVVGLIGGAAILL</sequence>
<dbReference type="EMBL" id="PVWQ01000016">
    <property type="protein sequence ID" value="RDW61783.1"/>
    <property type="molecule type" value="Genomic_DNA"/>
</dbReference>
<dbReference type="OrthoDB" id="4509946at2759"/>
<feature type="region of interest" description="Disordered" evidence="1">
    <location>
        <begin position="23"/>
        <end position="46"/>
    </location>
</feature>
<proteinExistence type="predicted"/>
<organism evidence="3 4">
    <name type="scientific">Aspergillus mulundensis</name>
    <dbReference type="NCBI Taxonomy" id="1810919"/>
    <lineage>
        <taxon>Eukaryota</taxon>
        <taxon>Fungi</taxon>
        <taxon>Dikarya</taxon>
        <taxon>Ascomycota</taxon>
        <taxon>Pezizomycotina</taxon>
        <taxon>Eurotiomycetes</taxon>
        <taxon>Eurotiomycetidae</taxon>
        <taxon>Eurotiales</taxon>
        <taxon>Aspergillaceae</taxon>
        <taxon>Aspergillus</taxon>
        <taxon>Aspergillus subgen. Nidulantes</taxon>
    </lineage>
</organism>
<reference evidence="3 4" key="1">
    <citation type="journal article" date="2018" name="IMA Fungus">
        <title>IMA Genome-F 9: Draft genome sequence of Annulohypoxylon stygium, Aspergillus mulundensis, Berkeleyomyces basicola (syn. Thielaviopsis basicola), Ceratocystis smalleyi, two Cercospora beticola strains, Coleophoma cylindrospora, Fusarium fracticaudum, Phialophora cf. hyalina, and Morchella septimelata.</title>
        <authorList>
            <person name="Wingfield B.D."/>
            <person name="Bills G.F."/>
            <person name="Dong Y."/>
            <person name="Huang W."/>
            <person name="Nel W.J."/>
            <person name="Swalarsk-Parry B.S."/>
            <person name="Vaghefi N."/>
            <person name="Wilken P.M."/>
            <person name="An Z."/>
            <person name="de Beer Z.W."/>
            <person name="De Vos L."/>
            <person name="Chen L."/>
            <person name="Duong T.A."/>
            <person name="Gao Y."/>
            <person name="Hammerbacher A."/>
            <person name="Kikkert J.R."/>
            <person name="Li Y."/>
            <person name="Li H."/>
            <person name="Li K."/>
            <person name="Li Q."/>
            <person name="Liu X."/>
            <person name="Ma X."/>
            <person name="Naidoo K."/>
            <person name="Pethybridge S.J."/>
            <person name="Sun J."/>
            <person name="Steenkamp E.T."/>
            <person name="van der Nest M.A."/>
            <person name="van Wyk S."/>
            <person name="Wingfield M.J."/>
            <person name="Xiong C."/>
            <person name="Yue Q."/>
            <person name="Zhang X."/>
        </authorList>
    </citation>
    <scope>NUCLEOTIDE SEQUENCE [LARGE SCALE GENOMIC DNA]</scope>
    <source>
        <strain evidence="3 4">DSM 5745</strain>
    </source>
</reference>
<name>A0A3D8QIY1_9EURO</name>
<feature type="compositionally biased region" description="Acidic residues" evidence="1">
    <location>
        <begin position="141"/>
        <end position="166"/>
    </location>
</feature>
<feature type="region of interest" description="Disordered" evidence="1">
    <location>
        <begin position="122"/>
        <end position="225"/>
    </location>
</feature>
<dbReference type="AlphaFoldDB" id="A0A3D8QIY1"/>
<protein>
    <recommendedName>
        <fullName evidence="5">GPI anchored protein</fullName>
    </recommendedName>
</protein>
<evidence type="ECO:0000313" key="4">
    <source>
        <dbReference type="Proteomes" id="UP000256690"/>
    </source>
</evidence>
<feature type="compositionally biased region" description="Low complexity" evidence="1">
    <location>
        <begin position="127"/>
        <end position="140"/>
    </location>
</feature>
<feature type="compositionally biased region" description="Low complexity" evidence="1">
    <location>
        <begin position="167"/>
        <end position="181"/>
    </location>
</feature>
<keyword evidence="2" id="KW-0732">Signal</keyword>
<gene>
    <name evidence="3" type="ORF">DSM5745_10455</name>
</gene>
<feature type="chain" id="PRO_5017785309" description="GPI anchored protein" evidence="2">
    <location>
        <begin position="21"/>
        <end position="252"/>
    </location>
</feature>
<keyword evidence="4" id="KW-1185">Reference proteome</keyword>
<accession>A0A3D8QIY1</accession>
<evidence type="ECO:0000256" key="2">
    <source>
        <dbReference type="SAM" id="SignalP"/>
    </source>
</evidence>
<evidence type="ECO:0000313" key="3">
    <source>
        <dbReference type="EMBL" id="RDW61783.1"/>
    </source>
</evidence>
<evidence type="ECO:0000256" key="1">
    <source>
        <dbReference type="SAM" id="MobiDB-lite"/>
    </source>
</evidence>
<dbReference type="Proteomes" id="UP000256690">
    <property type="component" value="Unassembled WGS sequence"/>
</dbReference>
<dbReference type="STRING" id="1810919.A0A3D8QIY1"/>
<comment type="caution">
    <text evidence="3">The sequence shown here is derived from an EMBL/GenBank/DDBJ whole genome shotgun (WGS) entry which is preliminary data.</text>
</comment>